<protein>
    <recommendedName>
        <fullName evidence="3">Minor tail protein</fullName>
    </recommendedName>
</protein>
<keyword evidence="2" id="KW-1185">Reference proteome</keyword>
<dbReference type="EMBL" id="CP074371">
    <property type="protein sequence ID" value="QVI22680.1"/>
    <property type="molecule type" value="Genomic_DNA"/>
</dbReference>
<proteinExistence type="predicted"/>
<evidence type="ECO:0000313" key="1">
    <source>
        <dbReference type="EMBL" id="QVI22680.1"/>
    </source>
</evidence>
<evidence type="ECO:0008006" key="3">
    <source>
        <dbReference type="Google" id="ProtNLM"/>
    </source>
</evidence>
<accession>A0ABX8CVZ4</accession>
<dbReference type="RefSeq" id="WP_213558759.1">
    <property type="nucleotide sequence ID" value="NZ_JBHZDI010000013.1"/>
</dbReference>
<gene>
    <name evidence="1" type="ORF">KHQ06_06585</name>
</gene>
<name>A0ABX8CVZ4_9NOCA</name>
<sequence length="348" mass="36703">MTDEQQTVYNENIMITMRGVSDSVGLPYTVNPLELVDREALIELREGPAGGPGPEGDPAWPWQWRGDVADVAALKSLNLTTADARGAWRVVSENAVYYWTGLDFIAFADAFGRAGKPGPPNALSGSAVAGPPGSSASARILGTTPNQQLEVTFPRGVQGAAGDPGAAGRIQDAADVLIDADHPVAQDYVLEWSAALGKFVPAPNPKLGGPWAIGKSQFNGGSNLNDQKVIAAMAIPAQPTAWRPQVRGSVRVISANGNGYGTRTDVEVRIGSPSGELIGYGYGYDMSNWDWVLIGPKFEFPLSPSASFGVVQANQTVTLYVIARRVKGDRSFSVDNTGAQLIVHAGQA</sequence>
<dbReference type="Proteomes" id="UP000683310">
    <property type="component" value="Chromosome"/>
</dbReference>
<evidence type="ECO:0000313" key="2">
    <source>
        <dbReference type="Proteomes" id="UP000683310"/>
    </source>
</evidence>
<organism evidence="1 2">
    <name type="scientific">Nocardia tengchongensis</name>
    <dbReference type="NCBI Taxonomy" id="2055889"/>
    <lineage>
        <taxon>Bacteria</taxon>
        <taxon>Bacillati</taxon>
        <taxon>Actinomycetota</taxon>
        <taxon>Actinomycetes</taxon>
        <taxon>Mycobacteriales</taxon>
        <taxon>Nocardiaceae</taxon>
        <taxon>Nocardia</taxon>
    </lineage>
</organism>
<reference evidence="1 2" key="1">
    <citation type="submission" date="2021-04" db="EMBL/GenBank/DDBJ databases">
        <title>Nocardia tengchongensis.</title>
        <authorList>
            <person name="Zhuang k."/>
            <person name="Ran Y."/>
            <person name="Li W."/>
        </authorList>
    </citation>
    <scope>NUCLEOTIDE SEQUENCE [LARGE SCALE GENOMIC DNA]</scope>
    <source>
        <strain evidence="1 2">CFH S0057</strain>
    </source>
</reference>